<dbReference type="PANTHER" id="PTHR48312">
    <property type="match status" value="1"/>
</dbReference>
<organism evidence="1 2">
    <name type="scientific">Hapsidospora chrysogenum (strain ATCC 11550 / CBS 779.69 / DSM 880 / IAM 14645 / JCM 23072 / IMI 49137)</name>
    <name type="common">Acremonium chrysogenum</name>
    <dbReference type="NCBI Taxonomy" id="857340"/>
    <lineage>
        <taxon>Eukaryota</taxon>
        <taxon>Fungi</taxon>
        <taxon>Dikarya</taxon>
        <taxon>Ascomycota</taxon>
        <taxon>Pezizomycotina</taxon>
        <taxon>Sordariomycetes</taxon>
        <taxon>Hypocreomycetidae</taxon>
        <taxon>Hypocreales</taxon>
        <taxon>Bionectriaceae</taxon>
        <taxon>Hapsidospora</taxon>
    </lineage>
</organism>
<name>A0A086T464_HAPC1</name>
<accession>A0A086T464</accession>
<evidence type="ECO:0000313" key="1">
    <source>
        <dbReference type="EMBL" id="KFH44146.1"/>
    </source>
</evidence>
<dbReference type="STRING" id="857340.A0A086T464"/>
<gene>
    <name evidence="1" type="ORF">ACRE_050710</name>
</gene>
<dbReference type="OrthoDB" id="3650366at2759"/>
<comment type="caution">
    <text evidence="1">The sequence shown here is derived from an EMBL/GenBank/DDBJ whole genome shotgun (WGS) entry which is preliminary data.</text>
</comment>
<dbReference type="AlphaFoldDB" id="A0A086T464"/>
<dbReference type="PANTHER" id="PTHR48312:SF1">
    <property type="entry name" value="SULFOTRANSFERASE"/>
    <property type="match status" value="1"/>
</dbReference>
<dbReference type="Proteomes" id="UP000029964">
    <property type="component" value="Unassembled WGS sequence"/>
</dbReference>
<protein>
    <submittedName>
        <fullName evidence="1">Uncharacterized protein</fullName>
    </submittedName>
</protein>
<reference evidence="2" key="1">
    <citation type="journal article" date="2014" name="Genome Announc.">
        <title>Genome sequence and annotation of Acremonium chrysogenum, producer of the beta-lactam antibiotic cephalosporin C.</title>
        <authorList>
            <person name="Terfehr D."/>
            <person name="Dahlmann T.A."/>
            <person name="Specht T."/>
            <person name="Zadra I."/>
            <person name="Kuernsteiner H."/>
            <person name="Kueck U."/>
        </authorList>
    </citation>
    <scope>NUCLEOTIDE SEQUENCE [LARGE SCALE GENOMIC DNA]</scope>
    <source>
        <strain evidence="2">ATCC 11550 / CBS 779.69 / DSM 880 / IAM 14645 / JCM 23072 / IMI 49137</strain>
    </source>
</reference>
<sequence length="311" mass="35531">MLVKILNLDEQNVRPAAHGGYFFRPTVTKRYILLARPVETWTEDDSAAVQESVQESFDRFQDHLAAAENEGQRVFVKEHAFFLNNPLYEWQHAYGVDRFRGQEPLSVSVRGLDAPPNASTRSPLNLTSMPDEFLLTWNPTFLIRHPAMVLPSLYRVTLKDVEIDGFQRPERKPMAPERTMKWVRSLYDFYAAHFGDGSPWPIVLDADDVITQPALVARYAALVGLDPDKLRFSWDKMATEKLSPVEKLMLSTISTSTGVDVSKAAGDIDIGREAVRWREEFGAEAAGELERWVSEAMPDYLFLRERRLKLE</sequence>
<dbReference type="EMBL" id="JPKY01000054">
    <property type="protein sequence ID" value="KFH44146.1"/>
    <property type="molecule type" value="Genomic_DNA"/>
</dbReference>
<keyword evidence="2" id="KW-1185">Reference proteome</keyword>
<dbReference type="HOGENOM" id="CLU_033907_2_0_1"/>
<evidence type="ECO:0000313" key="2">
    <source>
        <dbReference type="Proteomes" id="UP000029964"/>
    </source>
</evidence>
<proteinExistence type="predicted"/>